<keyword evidence="1 2" id="KW-0378">Hydrolase</keyword>
<dbReference type="RefSeq" id="WP_318348645.1">
    <property type="nucleotide sequence ID" value="NZ_AP018694.1"/>
</dbReference>
<proteinExistence type="inferred from homology"/>
<dbReference type="PRINTS" id="PR00502">
    <property type="entry name" value="NUDIXFAMILY"/>
</dbReference>
<dbReference type="AlphaFoldDB" id="A0A5K7SG95"/>
<dbReference type="InterPro" id="IPR020084">
    <property type="entry name" value="NUDIX_hydrolase_CS"/>
</dbReference>
<dbReference type="InterPro" id="IPR020476">
    <property type="entry name" value="Nudix_hydrolase"/>
</dbReference>
<dbReference type="GO" id="GO:0016787">
    <property type="term" value="F:hydrolase activity"/>
    <property type="evidence" value="ECO:0007669"/>
    <property type="project" value="UniProtKB-KW"/>
</dbReference>
<name>A0A5K7SG95_9BACT</name>
<dbReference type="CDD" id="cd18873">
    <property type="entry name" value="NUDIX_NadM_like"/>
    <property type="match status" value="1"/>
</dbReference>
<dbReference type="SUPFAM" id="SSF55811">
    <property type="entry name" value="Nudix"/>
    <property type="match status" value="1"/>
</dbReference>
<dbReference type="Gene3D" id="3.90.79.10">
    <property type="entry name" value="Nucleoside Triphosphate Pyrophosphohydrolase"/>
    <property type="match status" value="1"/>
</dbReference>
<gene>
    <name evidence="4" type="ORF">AQPE_4692</name>
</gene>
<evidence type="ECO:0000259" key="3">
    <source>
        <dbReference type="PROSITE" id="PS51462"/>
    </source>
</evidence>
<evidence type="ECO:0000256" key="1">
    <source>
        <dbReference type="ARBA" id="ARBA00022801"/>
    </source>
</evidence>
<dbReference type="Pfam" id="PF00293">
    <property type="entry name" value="NUDIX"/>
    <property type="match status" value="1"/>
</dbReference>
<dbReference type="InterPro" id="IPR000086">
    <property type="entry name" value="NUDIX_hydrolase_dom"/>
</dbReference>
<feature type="domain" description="Nudix hydrolase" evidence="3">
    <location>
        <begin position="6"/>
        <end position="143"/>
    </location>
</feature>
<dbReference type="PROSITE" id="PS00893">
    <property type="entry name" value="NUDIX_BOX"/>
    <property type="match status" value="1"/>
</dbReference>
<protein>
    <submittedName>
        <fullName evidence="4">Nudix-related transcriptional regulator NrtR</fullName>
    </submittedName>
</protein>
<evidence type="ECO:0000313" key="5">
    <source>
        <dbReference type="Proteomes" id="UP001193389"/>
    </source>
</evidence>
<dbReference type="PANTHER" id="PTHR43736">
    <property type="entry name" value="ADP-RIBOSE PYROPHOSPHATASE"/>
    <property type="match status" value="1"/>
</dbReference>
<dbReference type="Proteomes" id="UP001193389">
    <property type="component" value="Chromosome"/>
</dbReference>
<dbReference type="KEGG" id="anf:AQPE_4692"/>
<dbReference type="InterPro" id="IPR015797">
    <property type="entry name" value="NUDIX_hydrolase-like_dom_sf"/>
</dbReference>
<sequence length="144" mass="16735">MFTYNYPRPAVTVDAILISNRNTVLLIERGRDPFKGKWALPGGFIEMDEELETACRRELEEETGLRVGEMKQFRAYGGVNRDPRHRTISVLFYAFTEDELIANAGDDAAKAQWFPLNQLPELAFDHQQILEEFKTEILKQHRFD</sequence>
<comment type="similarity">
    <text evidence="2">Belongs to the Nudix hydrolase family.</text>
</comment>
<keyword evidence="5" id="KW-1185">Reference proteome</keyword>
<dbReference type="EMBL" id="AP018694">
    <property type="protein sequence ID" value="BBE20499.1"/>
    <property type="molecule type" value="Genomic_DNA"/>
</dbReference>
<evidence type="ECO:0000313" key="4">
    <source>
        <dbReference type="EMBL" id="BBE20499.1"/>
    </source>
</evidence>
<accession>A0A5K7SG95</accession>
<reference evidence="4" key="1">
    <citation type="journal article" date="2020" name="Int. J. Syst. Evol. Microbiol.">
        <title>Aquipluma nitroreducens gen. nov. sp. nov., a novel facultatively anaerobic bacterium isolated from a freshwater lake.</title>
        <authorList>
            <person name="Watanabe M."/>
            <person name="Kojima H."/>
            <person name="Fukui M."/>
        </authorList>
    </citation>
    <scope>NUCLEOTIDE SEQUENCE</scope>
    <source>
        <strain evidence="4">MeG22</strain>
    </source>
</reference>
<dbReference type="PROSITE" id="PS51462">
    <property type="entry name" value="NUDIX"/>
    <property type="match status" value="1"/>
</dbReference>
<organism evidence="4 5">
    <name type="scientific">Aquipluma nitroreducens</name>
    <dbReference type="NCBI Taxonomy" id="2010828"/>
    <lineage>
        <taxon>Bacteria</taxon>
        <taxon>Pseudomonadati</taxon>
        <taxon>Bacteroidota</taxon>
        <taxon>Bacteroidia</taxon>
        <taxon>Marinilabiliales</taxon>
        <taxon>Prolixibacteraceae</taxon>
        <taxon>Aquipluma</taxon>
    </lineage>
</organism>
<evidence type="ECO:0000256" key="2">
    <source>
        <dbReference type="RuleBase" id="RU003476"/>
    </source>
</evidence>
<dbReference type="PANTHER" id="PTHR43736:SF4">
    <property type="entry name" value="SLR1690 PROTEIN"/>
    <property type="match status" value="1"/>
</dbReference>